<dbReference type="EMBL" id="RIBY02000291">
    <property type="protein sequence ID" value="KAH9844586.1"/>
    <property type="molecule type" value="Genomic_DNA"/>
</dbReference>
<dbReference type="Proteomes" id="UP001138500">
    <property type="component" value="Unassembled WGS sequence"/>
</dbReference>
<keyword evidence="2" id="KW-1185">Reference proteome</keyword>
<proteinExistence type="predicted"/>
<gene>
    <name evidence="1" type="ORF">Tdes44962_MAKER07285</name>
</gene>
<reference evidence="1 2" key="2">
    <citation type="journal article" date="2021" name="Curr. Genet.">
        <title>Genetic response to nitrogen starvation in the aggressive Eucalyptus foliar pathogen Teratosphaeria destructans.</title>
        <authorList>
            <person name="Havenga M."/>
            <person name="Wingfield B.D."/>
            <person name="Wingfield M.J."/>
            <person name="Dreyer L.L."/>
            <person name="Roets F."/>
            <person name="Aylward J."/>
        </authorList>
    </citation>
    <scope>NUCLEOTIDE SEQUENCE [LARGE SCALE GENOMIC DNA]</scope>
    <source>
        <strain evidence="1">CMW44962</strain>
    </source>
</reference>
<sequence length="80" mass="9001">MTYANELWLLDEEKRALVETLRRYLYLREGGIGIDHVHSLSRNRQSTTFGGYTCAASLTPKVPGVESRGTSTVGKIKTWN</sequence>
<dbReference type="OrthoDB" id="10580708at2759"/>
<comment type="caution">
    <text evidence="1">The sequence shown here is derived from an EMBL/GenBank/DDBJ whole genome shotgun (WGS) entry which is preliminary data.</text>
</comment>
<reference evidence="1 2" key="1">
    <citation type="journal article" date="2018" name="IMA Fungus">
        <title>IMA Genome-F 10: Nine draft genome sequences of Claviceps purpurea s.lat., including C. arundinis, C. humidiphila, and C. cf. spartinae, pseudomolecules for the pitch canker pathogen Fusarium circinatum, draft genome of Davidsoniella eucalypti, Grosmannia galeiformis, Quambalaria eucalypti, and Teratosphaeria destructans.</title>
        <authorList>
            <person name="Wingfield B.D."/>
            <person name="Liu M."/>
            <person name="Nguyen H.D."/>
            <person name="Lane F.A."/>
            <person name="Morgan S.W."/>
            <person name="De Vos L."/>
            <person name="Wilken P.M."/>
            <person name="Duong T.A."/>
            <person name="Aylward J."/>
            <person name="Coetzee M.P."/>
            <person name="Dadej K."/>
            <person name="De Beer Z.W."/>
            <person name="Findlay W."/>
            <person name="Havenga M."/>
            <person name="Kolarik M."/>
            <person name="Menzies J.G."/>
            <person name="Naidoo K."/>
            <person name="Pochopski O."/>
            <person name="Shoukouhi P."/>
            <person name="Santana Q.C."/>
            <person name="Seifert K.A."/>
            <person name="Soal N."/>
            <person name="Steenkamp E.T."/>
            <person name="Tatham C.T."/>
            <person name="van der Nest M.A."/>
            <person name="Wingfield M.J."/>
        </authorList>
    </citation>
    <scope>NUCLEOTIDE SEQUENCE [LARGE SCALE GENOMIC DNA]</scope>
    <source>
        <strain evidence="1">CMW44962</strain>
    </source>
</reference>
<protein>
    <submittedName>
        <fullName evidence="1">Uncharacterized protein</fullName>
    </submittedName>
</protein>
<evidence type="ECO:0000313" key="1">
    <source>
        <dbReference type="EMBL" id="KAH9844586.1"/>
    </source>
</evidence>
<organism evidence="1 2">
    <name type="scientific">Teratosphaeria destructans</name>
    <dbReference type="NCBI Taxonomy" id="418781"/>
    <lineage>
        <taxon>Eukaryota</taxon>
        <taxon>Fungi</taxon>
        <taxon>Dikarya</taxon>
        <taxon>Ascomycota</taxon>
        <taxon>Pezizomycotina</taxon>
        <taxon>Dothideomycetes</taxon>
        <taxon>Dothideomycetidae</taxon>
        <taxon>Mycosphaerellales</taxon>
        <taxon>Teratosphaeriaceae</taxon>
        <taxon>Teratosphaeria</taxon>
    </lineage>
</organism>
<accession>A0A9W7SZZ7</accession>
<dbReference type="AlphaFoldDB" id="A0A9W7SZZ7"/>
<evidence type="ECO:0000313" key="2">
    <source>
        <dbReference type="Proteomes" id="UP001138500"/>
    </source>
</evidence>
<name>A0A9W7SZZ7_9PEZI</name>